<dbReference type="GO" id="GO:0006817">
    <property type="term" value="P:phosphate ion transport"/>
    <property type="evidence" value="ECO:0007669"/>
    <property type="project" value="UniProtKB-KW"/>
</dbReference>
<dbReference type="Proteomes" id="UP001060368">
    <property type="component" value="Chromosome"/>
</dbReference>
<sequence length="216" mass="25116">MSDKLHSELEILRKDIVEMGEFSIGMFSESLTALKKLDRDLAEKVDAKKIRLSEFNENIEERTMRILTLYQPVADDIRAIFCIIQMNTTFYRLGRNGREIARLVMILPDSPHLGIINSLCHMAECVILMQKDVLDAYKSGNTEKLLNLEHRDDDIDNMQGSVFRESLTYMMEDNRNISRCVEYVMVSRYLERMGDHACLVGEKVYYMIEGEKLETN</sequence>
<dbReference type="KEGG" id="mend:L6E24_14070"/>
<dbReference type="GeneID" id="74308853"/>
<dbReference type="RefSeq" id="WP_257742595.1">
    <property type="nucleotide sequence ID" value="NZ_CP096115.1"/>
</dbReference>
<dbReference type="GO" id="GO:0045936">
    <property type="term" value="P:negative regulation of phosphate metabolic process"/>
    <property type="evidence" value="ECO:0007669"/>
    <property type="project" value="InterPro"/>
</dbReference>
<proteinExistence type="inferred from homology"/>
<evidence type="ECO:0000256" key="2">
    <source>
        <dbReference type="ARBA" id="ARBA00008107"/>
    </source>
</evidence>
<comment type="subcellular location">
    <subcellularLocation>
        <location evidence="1 7">Cytoplasm</location>
    </subcellularLocation>
</comment>
<evidence type="ECO:0000313" key="10">
    <source>
        <dbReference type="Proteomes" id="UP001060368"/>
    </source>
</evidence>
<comment type="function">
    <text evidence="7">Plays a role in the regulation of phosphate uptake.</text>
</comment>
<comment type="similarity">
    <text evidence="2 7">Belongs to the PhoU family.</text>
</comment>
<dbReference type="InterPro" id="IPR026022">
    <property type="entry name" value="PhoU_dom"/>
</dbReference>
<dbReference type="GO" id="GO:0005737">
    <property type="term" value="C:cytoplasm"/>
    <property type="evidence" value="ECO:0007669"/>
    <property type="project" value="UniProtKB-SubCell"/>
</dbReference>
<evidence type="ECO:0000256" key="4">
    <source>
        <dbReference type="ARBA" id="ARBA00022448"/>
    </source>
</evidence>
<dbReference type="InterPro" id="IPR038078">
    <property type="entry name" value="PhoU-like_sf"/>
</dbReference>
<evidence type="ECO:0000313" key="9">
    <source>
        <dbReference type="EMBL" id="UUX92445.1"/>
    </source>
</evidence>
<keyword evidence="10" id="KW-1185">Reference proteome</keyword>
<evidence type="ECO:0000256" key="6">
    <source>
        <dbReference type="ARBA" id="ARBA00022592"/>
    </source>
</evidence>
<dbReference type="EMBL" id="CP096115">
    <property type="protein sequence ID" value="UUX92445.1"/>
    <property type="molecule type" value="Genomic_DNA"/>
</dbReference>
<dbReference type="FunFam" id="1.20.58.220:FF:000004">
    <property type="entry name" value="Phosphate-specific transport system accessory protein PhoU"/>
    <property type="match status" value="1"/>
</dbReference>
<evidence type="ECO:0000256" key="3">
    <source>
        <dbReference type="ARBA" id="ARBA00011738"/>
    </source>
</evidence>
<dbReference type="PANTHER" id="PTHR42930:SF3">
    <property type="entry name" value="PHOSPHATE-SPECIFIC TRANSPORT SYSTEM ACCESSORY PROTEIN PHOU"/>
    <property type="match status" value="1"/>
</dbReference>
<evidence type="ECO:0000259" key="8">
    <source>
        <dbReference type="Pfam" id="PF01895"/>
    </source>
</evidence>
<dbReference type="Gene3D" id="1.20.58.220">
    <property type="entry name" value="Phosphate transport system protein phou homolog 2, domain 2"/>
    <property type="match status" value="1"/>
</dbReference>
<dbReference type="SUPFAM" id="SSF109755">
    <property type="entry name" value="PhoU-like"/>
    <property type="match status" value="1"/>
</dbReference>
<name>A0A9E7TKA1_9EURY</name>
<feature type="domain" description="PhoU" evidence="8">
    <location>
        <begin position="16"/>
        <end position="104"/>
    </location>
</feature>
<dbReference type="GO" id="GO:0030643">
    <property type="term" value="P:intracellular phosphate ion homeostasis"/>
    <property type="evidence" value="ECO:0007669"/>
    <property type="project" value="InterPro"/>
</dbReference>
<keyword evidence="6 7" id="KW-0592">Phosphate transport</keyword>
<evidence type="ECO:0000256" key="1">
    <source>
        <dbReference type="ARBA" id="ARBA00004496"/>
    </source>
</evidence>
<dbReference type="PIRSF" id="PIRSF003107">
    <property type="entry name" value="PhoU"/>
    <property type="match status" value="1"/>
</dbReference>
<gene>
    <name evidence="9" type="primary">phoU</name>
    <name evidence="9" type="ORF">L6E24_14070</name>
</gene>
<dbReference type="Pfam" id="PF01895">
    <property type="entry name" value="PhoU"/>
    <property type="match status" value="2"/>
</dbReference>
<keyword evidence="5 7" id="KW-0963">Cytoplasm</keyword>
<accession>A0A9E7TKA1</accession>
<evidence type="ECO:0000256" key="7">
    <source>
        <dbReference type="PIRNR" id="PIRNR003107"/>
    </source>
</evidence>
<organism evidence="9 10">
    <name type="scientific">Methanoplanus endosymbiosus</name>
    <dbReference type="NCBI Taxonomy" id="33865"/>
    <lineage>
        <taxon>Archaea</taxon>
        <taxon>Methanobacteriati</taxon>
        <taxon>Methanobacteriota</taxon>
        <taxon>Stenosarchaea group</taxon>
        <taxon>Methanomicrobia</taxon>
        <taxon>Methanomicrobiales</taxon>
        <taxon>Methanomicrobiaceae</taxon>
        <taxon>Methanoplanus</taxon>
    </lineage>
</organism>
<dbReference type="PANTHER" id="PTHR42930">
    <property type="entry name" value="PHOSPHATE-SPECIFIC TRANSPORT SYSTEM ACCESSORY PROTEIN PHOU"/>
    <property type="match status" value="1"/>
</dbReference>
<protein>
    <recommendedName>
        <fullName evidence="7">Phosphate-specific transport system accessory protein PhoU</fullName>
    </recommendedName>
</protein>
<dbReference type="AlphaFoldDB" id="A0A9E7TKA1"/>
<dbReference type="NCBIfam" id="TIGR02135">
    <property type="entry name" value="phoU_full"/>
    <property type="match status" value="1"/>
</dbReference>
<dbReference type="InterPro" id="IPR028366">
    <property type="entry name" value="PhoU"/>
</dbReference>
<evidence type="ECO:0000256" key="5">
    <source>
        <dbReference type="ARBA" id="ARBA00022490"/>
    </source>
</evidence>
<keyword evidence="4 7" id="KW-0813">Transport</keyword>
<comment type="subunit">
    <text evidence="3 7">Homodimer.</text>
</comment>
<reference evidence="9" key="1">
    <citation type="submission" date="2022-04" db="EMBL/GenBank/DDBJ databases">
        <title>Complete genome of Methanoplanus endosymbiosus DSM 3599.</title>
        <authorList>
            <person name="Chen S.-C."/>
            <person name="You Y.-T."/>
            <person name="Zhou Y.-Z."/>
            <person name="Lai M.-C."/>
        </authorList>
    </citation>
    <scope>NUCLEOTIDE SEQUENCE</scope>
    <source>
        <strain evidence="9">DSM 3599</strain>
    </source>
</reference>
<feature type="domain" description="PhoU" evidence="8">
    <location>
        <begin position="120"/>
        <end position="203"/>
    </location>
</feature>